<feature type="transmembrane region" description="Helical" evidence="5">
    <location>
        <begin position="40"/>
        <end position="57"/>
    </location>
</feature>
<feature type="transmembrane region" description="Helical" evidence="5">
    <location>
        <begin position="114"/>
        <end position="147"/>
    </location>
</feature>
<name>A0A133VK10_9EURY</name>
<comment type="subcellular location">
    <subcellularLocation>
        <location evidence="1">Cell membrane</location>
        <topology evidence="1">Multi-pass membrane protein</topology>
    </subcellularLocation>
</comment>
<protein>
    <recommendedName>
        <fullName evidence="8">Prenyltransferase</fullName>
    </recommendedName>
</protein>
<evidence type="ECO:0000256" key="4">
    <source>
        <dbReference type="ARBA" id="ARBA00023136"/>
    </source>
</evidence>
<gene>
    <name evidence="6" type="ORF">AKJ54_01105</name>
</gene>
<dbReference type="InterPro" id="IPR000537">
    <property type="entry name" value="UbiA_prenyltransferase"/>
</dbReference>
<dbReference type="Pfam" id="PF01040">
    <property type="entry name" value="UbiA"/>
    <property type="match status" value="1"/>
</dbReference>
<feature type="transmembrane region" description="Helical" evidence="5">
    <location>
        <begin position="258"/>
        <end position="275"/>
    </location>
</feature>
<evidence type="ECO:0008006" key="8">
    <source>
        <dbReference type="Google" id="ProtNLM"/>
    </source>
</evidence>
<keyword evidence="2 5" id="KW-0812">Transmembrane</keyword>
<feature type="transmembrane region" description="Helical" evidence="5">
    <location>
        <begin position="287"/>
        <end position="308"/>
    </location>
</feature>
<keyword evidence="4 5" id="KW-0472">Membrane</keyword>
<dbReference type="PANTHER" id="PTHR42723">
    <property type="entry name" value="CHLOROPHYLL SYNTHASE"/>
    <property type="match status" value="1"/>
</dbReference>
<dbReference type="EMBL" id="LHYH01000026">
    <property type="protein sequence ID" value="KXB06771.1"/>
    <property type="molecule type" value="Genomic_DNA"/>
</dbReference>
<sequence>MGLDLKETYLESDSSANAQIDFSSLSRGLKVPAELIRDRIMESVVFTSFFIVGWIMAINNSSFVAVNLLVVPAWFLFTVSMYILNDITDIESDSENQLDRPLVRGSVGKKEASVVAFAFVISGVAILASISLISLLISVIYLSVGIAYTVPPLDLKKRWWGKPSTLGAAALLSLIAGGTVQSFPGVVILPFAVALPIFIALIAPIGDLRDVQGDQVAGRKNIVINLGSRRTIDVTIMGFLLLISSIMFAYVYSGFNLAIVAFGVGVSVFNVLYLARNRSAFSKGKFIKMRKMCGLSVPLVQLGIILGIL</sequence>
<keyword evidence="7" id="KW-1185">Reference proteome</keyword>
<dbReference type="InterPro" id="IPR050475">
    <property type="entry name" value="Prenyltransferase_related"/>
</dbReference>
<feature type="transmembrane region" description="Helical" evidence="5">
    <location>
        <begin position="183"/>
        <end position="203"/>
    </location>
</feature>
<evidence type="ECO:0000313" key="7">
    <source>
        <dbReference type="Proteomes" id="UP000070504"/>
    </source>
</evidence>
<keyword evidence="3 5" id="KW-1133">Transmembrane helix</keyword>
<evidence type="ECO:0000256" key="3">
    <source>
        <dbReference type="ARBA" id="ARBA00022989"/>
    </source>
</evidence>
<organism evidence="6 7">
    <name type="scientific">candidate division MSBL1 archaeon SCGC-AAA382K21</name>
    <dbReference type="NCBI Taxonomy" id="1698283"/>
    <lineage>
        <taxon>Archaea</taxon>
        <taxon>Methanobacteriati</taxon>
        <taxon>Methanobacteriota</taxon>
        <taxon>candidate division MSBL1</taxon>
    </lineage>
</organism>
<dbReference type="CDD" id="cd13956">
    <property type="entry name" value="PT_UbiA"/>
    <property type="match status" value="1"/>
</dbReference>
<dbReference type="GO" id="GO:0016765">
    <property type="term" value="F:transferase activity, transferring alkyl or aryl (other than methyl) groups"/>
    <property type="evidence" value="ECO:0007669"/>
    <property type="project" value="InterPro"/>
</dbReference>
<accession>A0A133VK10</accession>
<dbReference type="InterPro" id="IPR044878">
    <property type="entry name" value="UbiA_sf"/>
</dbReference>
<reference evidence="6 7" key="1">
    <citation type="journal article" date="2016" name="Sci. Rep.">
        <title>Metabolic traits of an uncultured archaeal lineage -MSBL1- from brine pools of the Red Sea.</title>
        <authorList>
            <person name="Mwirichia R."/>
            <person name="Alam I."/>
            <person name="Rashid M."/>
            <person name="Vinu M."/>
            <person name="Ba-Alawi W."/>
            <person name="Anthony Kamau A."/>
            <person name="Kamanda Ngugi D."/>
            <person name="Goker M."/>
            <person name="Klenk H.P."/>
            <person name="Bajic V."/>
            <person name="Stingl U."/>
        </authorList>
    </citation>
    <scope>NUCLEOTIDE SEQUENCE [LARGE SCALE GENOMIC DNA]</scope>
    <source>
        <strain evidence="6">SCGC-AAA382K21</strain>
    </source>
</reference>
<dbReference type="AlphaFoldDB" id="A0A133VK10"/>
<dbReference type="PANTHER" id="PTHR42723:SF1">
    <property type="entry name" value="CHLOROPHYLL SYNTHASE, CHLOROPLASTIC"/>
    <property type="match status" value="1"/>
</dbReference>
<comment type="caution">
    <text evidence="6">The sequence shown here is derived from an EMBL/GenBank/DDBJ whole genome shotgun (WGS) entry which is preliminary data.</text>
</comment>
<proteinExistence type="predicted"/>
<feature type="transmembrane region" description="Helical" evidence="5">
    <location>
        <begin position="234"/>
        <end position="252"/>
    </location>
</feature>
<feature type="transmembrane region" description="Helical" evidence="5">
    <location>
        <begin position="64"/>
        <end position="84"/>
    </location>
</feature>
<dbReference type="Proteomes" id="UP000070504">
    <property type="component" value="Unassembled WGS sequence"/>
</dbReference>
<dbReference type="GO" id="GO:0005886">
    <property type="term" value="C:plasma membrane"/>
    <property type="evidence" value="ECO:0007669"/>
    <property type="project" value="UniProtKB-SubCell"/>
</dbReference>
<evidence type="ECO:0000256" key="2">
    <source>
        <dbReference type="ARBA" id="ARBA00022692"/>
    </source>
</evidence>
<evidence type="ECO:0000256" key="1">
    <source>
        <dbReference type="ARBA" id="ARBA00004651"/>
    </source>
</evidence>
<evidence type="ECO:0000256" key="5">
    <source>
        <dbReference type="SAM" id="Phobius"/>
    </source>
</evidence>
<evidence type="ECO:0000313" key="6">
    <source>
        <dbReference type="EMBL" id="KXB06771.1"/>
    </source>
</evidence>
<dbReference type="Gene3D" id="1.10.357.140">
    <property type="entry name" value="UbiA prenyltransferase"/>
    <property type="match status" value="1"/>
</dbReference>